<keyword evidence="5 7" id="KW-1133">Transmembrane helix</keyword>
<keyword evidence="6 7" id="KW-0472">Membrane</keyword>
<dbReference type="GO" id="GO:0012505">
    <property type="term" value="C:endomembrane system"/>
    <property type="evidence" value="ECO:0007669"/>
    <property type="project" value="UniProtKB-SubCell"/>
</dbReference>
<evidence type="ECO:0000256" key="3">
    <source>
        <dbReference type="ARBA" id="ARBA00022448"/>
    </source>
</evidence>
<keyword evidence="3" id="KW-0813">Transport</keyword>
<feature type="transmembrane region" description="Helical" evidence="7">
    <location>
        <begin position="57"/>
        <end position="77"/>
    </location>
</feature>
<protein>
    <recommendedName>
        <fullName evidence="7">Protein BTN</fullName>
    </recommendedName>
</protein>
<reference evidence="8 9" key="1">
    <citation type="journal article" date="2017" name="Mycologia">
        <title>Bifiguratus adelaidae, gen. et sp. nov., a new member of Mucoromycotina in endophytic and soil-dwelling habitats.</title>
        <authorList>
            <person name="Torres-Cruz T.J."/>
            <person name="Billingsley Tobias T.L."/>
            <person name="Almatruk M."/>
            <person name="Hesse C."/>
            <person name="Kuske C.R."/>
            <person name="Desiro A."/>
            <person name="Benucci G.M."/>
            <person name="Bonito G."/>
            <person name="Stajich J.E."/>
            <person name="Dunlap C."/>
            <person name="Arnold A.E."/>
            <person name="Porras-Alfaro A."/>
        </authorList>
    </citation>
    <scope>NUCLEOTIDE SEQUENCE [LARGE SCALE GENOMIC DNA]</scope>
    <source>
        <strain evidence="8 9">AZ0501</strain>
    </source>
</reference>
<dbReference type="InterPro" id="IPR036259">
    <property type="entry name" value="MFS_trans_sf"/>
</dbReference>
<dbReference type="PRINTS" id="PR01315">
    <property type="entry name" value="BATTENIN"/>
</dbReference>
<feature type="transmembrane region" description="Helical" evidence="7">
    <location>
        <begin position="140"/>
        <end position="160"/>
    </location>
</feature>
<feature type="transmembrane region" description="Helical" evidence="7">
    <location>
        <begin position="333"/>
        <end position="353"/>
    </location>
</feature>
<dbReference type="InterPro" id="IPR018460">
    <property type="entry name" value="Battenin_disease_Cln3_subgr"/>
</dbReference>
<name>A0A261Y759_9FUNG</name>
<proteinExistence type="inferred from homology"/>
<evidence type="ECO:0000256" key="1">
    <source>
        <dbReference type="ARBA" id="ARBA00004127"/>
    </source>
</evidence>
<evidence type="ECO:0000313" key="9">
    <source>
        <dbReference type="Proteomes" id="UP000242875"/>
    </source>
</evidence>
<feature type="transmembrane region" description="Helical" evidence="7">
    <location>
        <begin position="172"/>
        <end position="189"/>
    </location>
</feature>
<comment type="similarity">
    <text evidence="2 7">Belongs to the battenin family.</text>
</comment>
<feature type="transmembrane region" description="Helical" evidence="7">
    <location>
        <begin position="110"/>
        <end position="134"/>
    </location>
</feature>
<dbReference type="AlphaFoldDB" id="A0A261Y759"/>
<dbReference type="PANTHER" id="PTHR10981:SF0">
    <property type="entry name" value="BATTENIN"/>
    <property type="match status" value="1"/>
</dbReference>
<comment type="subcellular location">
    <subcellularLocation>
        <location evidence="1">Endomembrane system</location>
        <topology evidence="1">Multi-pass membrane protein</topology>
    </subcellularLocation>
    <subcellularLocation>
        <location evidence="7">Vacuole membrane</location>
        <topology evidence="7">Multi-pass membrane protein</topology>
    </subcellularLocation>
</comment>
<dbReference type="PANTHER" id="PTHR10981">
    <property type="entry name" value="BATTENIN"/>
    <property type="match status" value="1"/>
</dbReference>
<dbReference type="InterPro" id="IPR003492">
    <property type="entry name" value="Battenin_disease_Cln3"/>
</dbReference>
<comment type="caution">
    <text evidence="8">The sequence shown here is derived from an EMBL/GenBank/DDBJ whole genome shotgun (WGS) entry which is preliminary data.</text>
</comment>
<dbReference type="Gene3D" id="1.20.1250.20">
    <property type="entry name" value="MFS general substrate transporter like domains"/>
    <property type="match status" value="1"/>
</dbReference>
<dbReference type="GO" id="GO:1903826">
    <property type="term" value="P:L-arginine transmembrane transport"/>
    <property type="evidence" value="ECO:0007669"/>
    <property type="project" value="EnsemblFungi"/>
</dbReference>
<evidence type="ECO:0000256" key="2">
    <source>
        <dbReference type="ARBA" id="ARBA00007467"/>
    </source>
</evidence>
<feature type="transmembrane region" description="Helical" evidence="7">
    <location>
        <begin position="83"/>
        <end position="103"/>
    </location>
</feature>
<accession>A0A261Y759</accession>
<keyword evidence="4 7" id="KW-0812">Transmembrane</keyword>
<gene>
    <name evidence="8" type="ORF">BZG36_00703</name>
</gene>
<evidence type="ECO:0000256" key="4">
    <source>
        <dbReference type="ARBA" id="ARBA00022692"/>
    </source>
</evidence>
<evidence type="ECO:0000256" key="5">
    <source>
        <dbReference type="ARBA" id="ARBA00022989"/>
    </source>
</evidence>
<keyword evidence="7" id="KW-0926">Vacuole</keyword>
<dbReference type="GO" id="GO:0051453">
    <property type="term" value="P:regulation of intracellular pH"/>
    <property type="evidence" value="ECO:0007669"/>
    <property type="project" value="EnsemblFungi"/>
</dbReference>
<dbReference type="GO" id="GO:0000329">
    <property type="term" value="C:fungal-type vacuole membrane"/>
    <property type="evidence" value="ECO:0007669"/>
    <property type="project" value="EnsemblFungi"/>
</dbReference>
<dbReference type="GO" id="GO:0032153">
    <property type="term" value="C:cell division site"/>
    <property type="evidence" value="ECO:0007669"/>
    <property type="project" value="EnsemblFungi"/>
</dbReference>
<sequence>MPPPYQLLGQAAKPLRRHGDILAFFTFALHTTSLNNVIYVIILSAAVDLVGRLPKGIVLLADILPSLLTKLIVPYFILRVPYWCRVSICAGASILALQIIAWSESLSVRIFGIVIASFSSGFGEITFLMLTSFYDPVMVAAWSSGTGAAGVLGAVTFLVMTTGFGLDLRQSLILVSLLPTLMLVMYFFVLQPPSLPDIEANDEVVDAVEPLGDATIPELHTADPEDDAEELDLESDAFSSDEWEALKTPKDMTMKENLRHVVRPLIMPFILPMFVVYWAEYTINQGVAPTLLFPVSKTPFANVRDHYVTYQALYQVGVFVSRSSVTFYPIHRVWIPALSQVVILFFFILQALFSFLPSIWIVFIVIFVEGLFGGAVYVNVFHRIRCEVPDVYKELSMGVVGMADGSGITLAGLISVVLEPLLCCAAPDSVCCLAYNDDILL</sequence>
<dbReference type="PIRSF" id="PIRSF015974">
    <property type="entry name" value="CLN3_BTN1"/>
    <property type="match status" value="1"/>
</dbReference>
<dbReference type="OrthoDB" id="5965864at2759"/>
<evidence type="ECO:0000256" key="7">
    <source>
        <dbReference type="RuleBase" id="RU361113"/>
    </source>
</evidence>
<dbReference type="SUPFAM" id="SSF103473">
    <property type="entry name" value="MFS general substrate transporter"/>
    <property type="match status" value="1"/>
</dbReference>
<dbReference type="GO" id="GO:0051286">
    <property type="term" value="C:cell tip"/>
    <property type="evidence" value="ECO:0007669"/>
    <property type="project" value="EnsemblFungi"/>
</dbReference>
<dbReference type="GO" id="GO:0015819">
    <property type="term" value="P:lysine transport"/>
    <property type="evidence" value="ECO:0007669"/>
    <property type="project" value="EnsemblFungi"/>
</dbReference>
<organism evidence="8 9">
    <name type="scientific">Bifiguratus adelaidae</name>
    <dbReference type="NCBI Taxonomy" id="1938954"/>
    <lineage>
        <taxon>Eukaryota</taxon>
        <taxon>Fungi</taxon>
        <taxon>Fungi incertae sedis</taxon>
        <taxon>Mucoromycota</taxon>
        <taxon>Mucoromycotina</taxon>
        <taxon>Endogonomycetes</taxon>
        <taxon>Endogonales</taxon>
        <taxon>Endogonales incertae sedis</taxon>
        <taxon>Bifiguratus</taxon>
    </lineage>
</organism>
<dbReference type="Proteomes" id="UP000242875">
    <property type="component" value="Unassembled WGS sequence"/>
</dbReference>
<feature type="transmembrane region" description="Helical" evidence="7">
    <location>
        <begin position="21"/>
        <end position="45"/>
    </location>
</feature>
<keyword evidence="9" id="KW-1185">Reference proteome</keyword>
<evidence type="ECO:0000256" key="6">
    <source>
        <dbReference type="ARBA" id="ARBA00023136"/>
    </source>
</evidence>
<feature type="transmembrane region" description="Helical" evidence="7">
    <location>
        <begin position="359"/>
        <end position="380"/>
    </location>
</feature>
<feature type="transmembrane region" description="Helical" evidence="7">
    <location>
        <begin position="261"/>
        <end position="279"/>
    </location>
</feature>
<dbReference type="EMBL" id="MVBO01000004">
    <property type="protein sequence ID" value="OZJ06324.1"/>
    <property type="molecule type" value="Genomic_DNA"/>
</dbReference>
<dbReference type="Pfam" id="PF02487">
    <property type="entry name" value="CLN3"/>
    <property type="match status" value="1"/>
</dbReference>
<evidence type="ECO:0000313" key="8">
    <source>
        <dbReference type="EMBL" id="OZJ06324.1"/>
    </source>
</evidence>